<feature type="transmembrane region" description="Helical" evidence="5">
    <location>
        <begin position="37"/>
        <end position="58"/>
    </location>
</feature>
<comment type="subcellular location">
    <subcellularLocation>
        <location evidence="1">Membrane</location>
    </subcellularLocation>
</comment>
<comment type="caution">
    <text evidence="7">The sequence shown here is derived from an EMBL/GenBank/DDBJ whole genome shotgun (WGS) entry which is preliminary data.</text>
</comment>
<keyword evidence="7" id="KW-0675">Receptor</keyword>
<dbReference type="OrthoDB" id="10037617at2759"/>
<organism evidence="7 8">
    <name type="scientific">Stichopus japonicus</name>
    <name type="common">Sea cucumber</name>
    <dbReference type="NCBI Taxonomy" id="307972"/>
    <lineage>
        <taxon>Eukaryota</taxon>
        <taxon>Metazoa</taxon>
        <taxon>Echinodermata</taxon>
        <taxon>Eleutherozoa</taxon>
        <taxon>Echinozoa</taxon>
        <taxon>Holothuroidea</taxon>
        <taxon>Aspidochirotacea</taxon>
        <taxon>Aspidochirotida</taxon>
        <taxon>Stichopodidae</taxon>
        <taxon>Apostichopus</taxon>
    </lineage>
</organism>
<dbReference type="Pfam" id="PF00001">
    <property type="entry name" value="7tm_1"/>
    <property type="match status" value="1"/>
</dbReference>
<evidence type="ECO:0000256" key="3">
    <source>
        <dbReference type="ARBA" id="ARBA00022989"/>
    </source>
</evidence>
<dbReference type="STRING" id="307972.A0A2G8LDU1"/>
<feature type="transmembrane region" description="Helical" evidence="5">
    <location>
        <begin position="70"/>
        <end position="92"/>
    </location>
</feature>
<dbReference type="SUPFAM" id="SSF81321">
    <property type="entry name" value="Family A G protein-coupled receptor-like"/>
    <property type="match status" value="1"/>
</dbReference>
<dbReference type="GO" id="GO:0016020">
    <property type="term" value="C:membrane"/>
    <property type="evidence" value="ECO:0007669"/>
    <property type="project" value="UniProtKB-SubCell"/>
</dbReference>
<name>A0A2G8LDU1_STIJA</name>
<evidence type="ECO:0000313" key="7">
    <source>
        <dbReference type="EMBL" id="PIK58412.1"/>
    </source>
</evidence>
<dbReference type="PRINTS" id="PR00237">
    <property type="entry name" value="GPCRRHODOPSN"/>
</dbReference>
<keyword evidence="2 5" id="KW-0812">Transmembrane</keyword>
<reference evidence="7 8" key="1">
    <citation type="journal article" date="2017" name="PLoS Biol.">
        <title>The sea cucumber genome provides insights into morphological evolution and visceral regeneration.</title>
        <authorList>
            <person name="Zhang X."/>
            <person name="Sun L."/>
            <person name="Yuan J."/>
            <person name="Sun Y."/>
            <person name="Gao Y."/>
            <person name="Zhang L."/>
            <person name="Li S."/>
            <person name="Dai H."/>
            <person name="Hamel J.F."/>
            <person name="Liu C."/>
            <person name="Yu Y."/>
            <person name="Liu S."/>
            <person name="Lin W."/>
            <person name="Guo K."/>
            <person name="Jin S."/>
            <person name="Xu P."/>
            <person name="Storey K.B."/>
            <person name="Huan P."/>
            <person name="Zhang T."/>
            <person name="Zhou Y."/>
            <person name="Zhang J."/>
            <person name="Lin C."/>
            <person name="Li X."/>
            <person name="Xing L."/>
            <person name="Huo D."/>
            <person name="Sun M."/>
            <person name="Wang L."/>
            <person name="Mercier A."/>
            <person name="Li F."/>
            <person name="Yang H."/>
            <person name="Xiang J."/>
        </authorList>
    </citation>
    <scope>NUCLEOTIDE SEQUENCE [LARGE SCALE GENOMIC DNA]</scope>
    <source>
        <strain evidence="7">Shaxun</strain>
        <tissue evidence="7">Muscle</tissue>
    </source>
</reference>
<keyword evidence="3 5" id="KW-1133">Transmembrane helix</keyword>
<feature type="domain" description="G-protein coupled receptors family 1 profile" evidence="6">
    <location>
        <begin position="1"/>
        <end position="90"/>
    </location>
</feature>
<evidence type="ECO:0000256" key="4">
    <source>
        <dbReference type="ARBA" id="ARBA00023136"/>
    </source>
</evidence>
<dbReference type="CDD" id="cd00637">
    <property type="entry name" value="7tm_classA_rhodopsin-like"/>
    <property type="match status" value="1"/>
</dbReference>
<gene>
    <name evidence="7" type="ORF">BSL78_04633</name>
</gene>
<dbReference type="EMBL" id="MRZV01000113">
    <property type="protein sequence ID" value="PIK58412.1"/>
    <property type="molecule type" value="Genomic_DNA"/>
</dbReference>
<dbReference type="InterPro" id="IPR000276">
    <property type="entry name" value="GPCR_Rhodpsn"/>
</dbReference>
<dbReference type="PANTHER" id="PTHR45698">
    <property type="entry name" value="TRACE AMINE-ASSOCIATED RECEPTOR 19N-RELATED"/>
    <property type="match status" value="1"/>
</dbReference>
<accession>A0A2G8LDU1</accession>
<keyword evidence="4 5" id="KW-0472">Membrane</keyword>
<dbReference type="AlphaFoldDB" id="A0A2G8LDU1"/>
<dbReference type="PROSITE" id="PS50262">
    <property type="entry name" value="G_PROTEIN_RECEP_F1_2"/>
    <property type="match status" value="1"/>
</dbReference>
<keyword evidence="8" id="KW-1185">Reference proteome</keyword>
<proteinExistence type="predicted"/>
<evidence type="ECO:0000256" key="5">
    <source>
        <dbReference type="SAM" id="Phobius"/>
    </source>
</evidence>
<evidence type="ECO:0000259" key="6">
    <source>
        <dbReference type="PROSITE" id="PS50262"/>
    </source>
</evidence>
<evidence type="ECO:0000313" key="8">
    <source>
        <dbReference type="Proteomes" id="UP000230750"/>
    </source>
</evidence>
<evidence type="ECO:0000256" key="1">
    <source>
        <dbReference type="ARBA" id="ARBA00004370"/>
    </source>
</evidence>
<dbReference type="Gene3D" id="1.20.1070.10">
    <property type="entry name" value="Rhodopsin 7-helix transmembrane proteins"/>
    <property type="match status" value="1"/>
</dbReference>
<dbReference type="PANTHER" id="PTHR45698:SF1">
    <property type="entry name" value="TRACE AMINE-ASSOCIATED RECEPTOR 13C-LIKE"/>
    <property type="match status" value="1"/>
</dbReference>
<dbReference type="GO" id="GO:0004930">
    <property type="term" value="F:G protein-coupled receptor activity"/>
    <property type="evidence" value="ECO:0007669"/>
    <property type="project" value="InterPro"/>
</dbReference>
<evidence type="ECO:0000256" key="2">
    <source>
        <dbReference type="ARBA" id="ARBA00022692"/>
    </source>
</evidence>
<dbReference type="Proteomes" id="UP000230750">
    <property type="component" value="Unassembled WGS sequence"/>
</dbReference>
<protein>
    <submittedName>
        <fullName evidence="7">Putative octopamine receptor 1</fullName>
    </submittedName>
</protein>
<dbReference type="InterPro" id="IPR017452">
    <property type="entry name" value="GPCR_Rhodpsn_7TM"/>
</dbReference>
<sequence length="143" mass="16342">MKNLRENALKLKGQELSGTNDKMALELLEARKKVVKMLATVVLTFAICWAPNQFMFLAYNLGWNLDFRSWYYHVSVLMAFCNSCMNPFIYAFKNDRYRKALQKALFGKHCCTSRIGPDSASVSIVNTAIVNQKNMRKSSIGEN</sequence>